<gene>
    <name evidence="7" type="ORF">EIM92_03225</name>
</gene>
<keyword evidence="1" id="KW-0645">Protease</keyword>
<keyword evidence="4" id="KW-0862">Zinc</keyword>
<evidence type="ECO:0000259" key="6">
    <source>
        <dbReference type="Pfam" id="PF14464"/>
    </source>
</evidence>
<dbReference type="GO" id="GO:0008237">
    <property type="term" value="F:metallopeptidase activity"/>
    <property type="evidence" value="ECO:0007669"/>
    <property type="project" value="UniProtKB-KW"/>
</dbReference>
<protein>
    <recommendedName>
        <fullName evidence="6">JAB domain-containing protein</fullName>
    </recommendedName>
</protein>
<name>A0A3Q8S3R4_9BACL</name>
<dbReference type="Proteomes" id="UP000273145">
    <property type="component" value="Chromosome"/>
</dbReference>
<dbReference type="Gene3D" id="3.40.140.10">
    <property type="entry name" value="Cytidine Deaminase, domain 2"/>
    <property type="match status" value="1"/>
</dbReference>
<evidence type="ECO:0000313" key="8">
    <source>
        <dbReference type="Proteomes" id="UP000273145"/>
    </source>
</evidence>
<dbReference type="OrthoDB" id="517279at2"/>
<dbReference type="GO" id="GO:0006508">
    <property type="term" value="P:proteolysis"/>
    <property type="evidence" value="ECO:0007669"/>
    <property type="project" value="UniProtKB-KW"/>
</dbReference>
<dbReference type="KEGG" id="plen:EIM92_03225"/>
<organism evidence="7 8">
    <name type="scientific">Paenibacillus lentus</name>
    <dbReference type="NCBI Taxonomy" id="1338368"/>
    <lineage>
        <taxon>Bacteria</taxon>
        <taxon>Bacillati</taxon>
        <taxon>Bacillota</taxon>
        <taxon>Bacilli</taxon>
        <taxon>Bacillales</taxon>
        <taxon>Paenibacillaceae</taxon>
        <taxon>Paenibacillus</taxon>
    </lineage>
</organism>
<evidence type="ECO:0000256" key="5">
    <source>
        <dbReference type="ARBA" id="ARBA00023049"/>
    </source>
</evidence>
<evidence type="ECO:0000313" key="7">
    <source>
        <dbReference type="EMBL" id="AZK45337.1"/>
    </source>
</evidence>
<dbReference type="GO" id="GO:0046872">
    <property type="term" value="F:metal ion binding"/>
    <property type="evidence" value="ECO:0007669"/>
    <property type="project" value="UniProtKB-KW"/>
</dbReference>
<sequence length="162" mass="19263">MIKVKYRNNEILVEEHVIEVIQRLRQEDPTDYESGGMLIGSVLTNSNDVVIRDYTLPLMSDYKSRHRFIRKKQSHNAILQQKWEDSNKTVMYLGEWHTHPEMDPHYSPQDIKNWRKLLDKSNTFSDYLVFIIGGIEIYKVWIGCRRTKDIVLVYKGAYNENI</sequence>
<keyword evidence="3" id="KW-0378">Hydrolase</keyword>
<keyword evidence="2" id="KW-0479">Metal-binding</keyword>
<proteinExistence type="predicted"/>
<dbReference type="Pfam" id="PF14464">
    <property type="entry name" value="Prok-JAB"/>
    <property type="match status" value="1"/>
</dbReference>
<reference evidence="7 8" key="1">
    <citation type="submission" date="2018-11" db="EMBL/GenBank/DDBJ databases">
        <title>Genome sequencing of Paenibacillus lentus DSM25539(T).</title>
        <authorList>
            <person name="Kook J.-K."/>
            <person name="Park S.-N."/>
            <person name="Lim Y.K."/>
        </authorList>
    </citation>
    <scope>NUCLEOTIDE SEQUENCE [LARGE SCALE GENOMIC DNA]</scope>
    <source>
        <strain evidence="7 8">DSM 25539</strain>
    </source>
</reference>
<keyword evidence="5" id="KW-0482">Metalloprotease</keyword>
<dbReference type="InterPro" id="IPR028090">
    <property type="entry name" value="JAB_dom_prok"/>
</dbReference>
<dbReference type="AlphaFoldDB" id="A0A3Q8S3R4"/>
<evidence type="ECO:0000256" key="1">
    <source>
        <dbReference type="ARBA" id="ARBA00022670"/>
    </source>
</evidence>
<dbReference type="RefSeq" id="WP_125081456.1">
    <property type="nucleotide sequence ID" value="NZ_CP034248.1"/>
</dbReference>
<evidence type="ECO:0000256" key="4">
    <source>
        <dbReference type="ARBA" id="ARBA00022833"/>
    </source>
</evidence>
<keyword evidence="8" id="KW-1185">Reference proteome</keyword>
<dbReference type="EMBL" id="CP034248">
    <property type="protein sequence ID" value="AZK45337.1"/>
    <property type="molecule type" value="Genomic_DNA"/>
</dbReference>
<evidence type="ECO:0000256" key="2">
    <source>
        <dbReference type="ARBA" id="ARBA00022723"/>
    </source>
</evidence>
<accession>A0A3Q8S3R4</accession>
<feature type="domain" description="JAB" evidence="6">
    <location>
        <begin position="19"/>
        <end position="135"/>
    </location>
</feature>
<dbReference type="SUPFAM" id="SSF102712">
    <property type="entry name" value="JAB1/MPN domain"/>
    <property type="match status" value="1"/>
</dbReference>
<evidence type="ECO:0000256" key="3">
    <source>
        <dbReference type="ARBA" id="ARBA00022801"/>
    </source>
</evidence>